<dbReference type="PROSITE" id="PS51998">
    <property type="entry name" value="DEK_C"/>
    <property type="match status" value="1"/>
</dbReference>
<dbReference type="PROSITE" id="PS51925">
    <property type="entry name" value="SWIB_MDM2"/>
    <property type="match status" value="1"/>
</dbReference>
<feature type="compositionally biased region" description="Basic and acidic residues" evidence="1">
    <location>
        <begin position="204"/>
        <end position="222"/>
    </location>
</feature>
<dbReference type="SUPFAM" id="SSF47592">
    <property type="entry name" value="SWIB/MDM2 domain"/>
    <property type="match status" value="1"/>
</dbReference>
<dbReference type="Proteomes" id="UP000298327">
    <property type="component" value="Unassembled WGS sequence"/>
</dbReference>
<dbReference type="Pfam" id="PF02201">
    <property type="entry name" value="SWIB"/>
    <property type="match status" value="1"/>
</dbReference>
<dbReference type="SMART" id="SM00151">
    <property type="entry name" value="SWIB"/>
    <property type="match status" value="1"/>
</dbReference>
<dbReference type="InterPro" id="IPR014876">
    <property type="entry name" value="DEK_C"/>
</dbReference>
<dbReference type="OrthoDB" id="10251073at2759"/>
<evidence type="ECO:0000259" key="3">
    <source>
        <dbReference type="PROSITE" id="PS51998"/>
    </source>
</evidence>
<evidence type="ECO:0000256" key="1">
    <source>
        <dbReference type="SAM" id="MobiDB-lite"/>
    </source>
</evidence>
<feature type="domain" description="DEK-C" evidence="3">
    <location>
        <begin position="72"/>
        <end position="132"/>
    </location>
</feature>
<name>A0A4Y9YPX2_9AGAM</name>
<protein>
    <submittedName>
        <fullName evidence="4">Uncharacterized protein</fullName>
    </submittedName>
</protein>
<dbReference type="AlphaFoldDB" id="A0A4Y9YPX2"/>
<evidence type="ECO:0000259" key="2">
    <source>
        <dbReference type="PROSITE" id="PS51925"/>
    </source>
</evidence>
<sequence length="367" mass="41324">MERSRWSRCHARRRAPVESSPLRLSARLKARVDPRLHLPLRLRLRSRRHLPSCHSRTTHCTPQTDMSTDDADLSVSSLEPRIRAILTAPGVDFQTISAKRVRRQLAEDDTLPAGYVRARKEALDELITRVFAQISEENGLGGDEADQDQEEQDQDQGQAEGADEEGEEEVDEDEERERKEKQRPAKRKRSTEETKARPAKKKVGRELSDAELARKIDSELNGRQRRSRASAAGTGKANGTRKRKVKGAQTVDSDGDGDGEAKPKRKGGFSKEYLLSEPLAAMLQAERMSRPQVVKGLWDHIKGNSLQNPENKREIICDNALRAIFKTDKIGMFQMNKVLGQYVLIPPLVYVNPISTALSRHLSEPES</sequence>
<gene>
    <name evidence="4" type="ORF">EVG20_g6170</name>
</gene>
<comment type="caution">
    <text evidence="4">The sequence shown here is derived from an EMBL/GenBank/DDBJ whole genome shotgun (WGS) entry which is preliminary data.</text>
</comment>
<dbReference type="InterPro" id="IPR003121">
    <property type="entry name" value="SWIB_MDM2_domain"/>
</dbReference>
<dbReference type="EMBL" id="SEOQ01000398">
    <property type="protein sequence ID" value="TFY63808.1"/>
    <property type="molecule type" value="Genomic_DNA"/>
</dbReference>
<feature type="domain" description="DM2" evidence="2">
    <location>
        <begin position="268"/>
        <end position="345"/>
    </location>
</feature>
<feature type="region of interest" description="Disordered" evidence="1">
    <location>
        <begin position="139"/>
        <end position="269"/>
    </location>
</feature>
<reference evidence="4 5" key="1">
    <citation type="submission" date="2019-02" db="EMBL/GenBank/DDBJ databases">
        <title>Genome sequencing of the rare red list fungi Dentipellis fragilis.</title>
        <authorList>
            <person name="Buettner E."/>
            <person name="Kellner H."/>
        </authorList>
    </citation>
    <scope>NUCLEOTIDE SEQUENCE [LARGE SCALE GENOMIC DNA]</scope>
    <source>
        <strain evidence="4 5">DSM 105465</strain>
    </source>
</reference>
<evidence type="ECO:0000313" key="4">
    <source>
        <dbReference type="EMBL" id="TFY63808.1"/>
    </source>
</evidence>
<feature type="region of interest" description="Disordered" evidence="1">
    <location>
        <begin position="52"/>
        <end position="71"/>
    </location>
</feature>
<proteinExistence type="predicted"/>
<feature type="compositionally biased region" description="Acidic residues" evidence="1">
    <location>
        <begin position="161"/>
        <end position="175"/>
    </location>
</feature>
<evidence type="ECO:0000313" key="5">
    <source>
        <dbReference type="Proteomes" id="UP000298327"/>
    </source>
</evidence>
<dbReference type="CDD" id="cd10567">
    <property type="entry name" value="SWIB-MDM2_like"/>
    <property type="match status" value="1"/>
</dbReference>
<accession>A0A4Y9YPX2</accession>
<feature type="compositionally biased region" description="Acidic residues" evidence="1">
    <location>
        <begin position="143"/>
        <end position="154"/>
    </location>
</feature>
<dbReference type="STRING" id="205917.A0A4Y9YPX2"/>
<dbReference type="InterPro" id="IPR036885">
    <property type="entry name" value="SWIB_MDM2_dom_sf"/>
</dbReference>
<dbReference type="InterPro" id="IPR019835">
    <property type="entry name" value="SWIB_domain"/>
</dbReference>
<keyword evidence="5" id="KW-1185">Reference proteome</keyword>
<dbReference type="Gene3D" id="1.10.245.10">
    <property type="entry name" value="SWIB/MDM2 domain"/>
    <property type="match status" value="1"/>
</dbReference>
<organism evidence="4 5">
    <name type="scientific">Dentipellis fragilis</name>
    <dbReference type="NCBI Taxonomy" id="205917"/>
    <lineage>
        <taxon>Eukaryota</taxon>
        <taxon>Fungi</taxon>
        <taxon>Dikarya</taxon>
        <taxon>Basidiomycota</taxon>
        <taxon>Agaricomycotina</taxon>
        <taxon>Agaricomycetes</taxon>
        <taxon>Russulales</taxon>
        <taxon>Hericiaceae</taxon>
        <taxon>Dentipellis</taxon>
    </lineage>
</organism>
<dbReference type="PANTHER" id="PTHR13844">
    <property type="entry name" value="SWI/SNF-RELATED MATRIX-ASSOCIATED ACTIN-DEPENDENT REGULATOR OF CHROMATIN SUBFAMILY D"/>
    <property type="match status" value="1"/>
</dbReference>